<name>A0A3M0JXX1_HIRRU</name>
<dbReference type="InterPro" id="IPR051876">
    <property type="entry name" value="ODA-DC/CCD"/>
</dbReference>
<evidence type="ECO:0000256" key="2">
    <source>
        <dbReference type="SAM" id="Coils"/>
    </source>
</evidence>
<dbReference type="PANTHER" id="PTHR21694:SF18">
    <property type="entry name" value="COILED-COIL DOMAIN-CONTAINING PROTEIN 63"/>
    <property type="match status" value="1"/>
</dbReference>
<dbReference type="OrthoDB" id="6766775at2759"/>
<comment type="caution">
    <text evidence="4">The sequence shown here is derived from an EMBL/GenBank/DDBJ whole genome shotgun (WGS) entry which is preliminary data.</text>
</comment>
<dbReference type="GO" id="GO:0003341">
    <property type="term" value="P:cilium movement"/>
    <property type="evidence" value="ECO:0007669"/>
    <property type="project" value="TreeGrafter"/>
</dbReference>
<dbReference type="PANTHER" id="PTHR21694">
    <property type="entry name" value="COILED-COIL DOMAIN-CONTAINING PROTEIN 63"/>
    <property type="match status" value="1"/>
</dbReference>
<reference evidence="4 5" key="1">
    <citation type="submission" date="2018-07" db="EMBL/GenBank/DDBJ databases">
        <title>A high quality draft genome assembly of the barn swallow (H. rustica rustica).</title>
        <authorList>
            <person name="Formenti G."/>
            <person name="Chiara M."/>
            <person name="Poveda L."/>
            <person name="Francoijs K.-J."/>
            <person name="Bonisoli-Alquati A."/>
            <person name="Canova L."/>
            <person name="Gianfranceschi L."/>
            <person name="Horner D.S."/>
            <person name="Saino N."/>
        </authorList>
    </citation>
    <scope>NUCLEOTIDE SEQUENCE [LARGE SCALE GENOMIC DNA]</scope>
    <source>
        <strain evidence="4">Chelidonia</strain>
        <tissue evidence="4">Blood</tissue>
    </source>
</reference>
<keyword evidence="5" id="KW-1185">Reference proteome</keyword>
<dbReference type="Pfam" id="PF21773">
    <property type="entry name" value="ODAD1_CC"/>
    <property type="match status" value="1"/>
</dbReference>
<dbReference type="InterPro" id="IPR049258">
    <property type="entry name" value="ODAD1_CC"/>
</dbReference>
<dbReference type="STRING" id="333673.A0A3M0JXX1"/>
<dbReference type="GO" id="GO:0005930">
    <property type="term" value="C:axoneme"/>
    <property type="evidence" value="ECO:0007669"/>
    <property type="project" value="TreeGrafter"/>
</dbReference>
<feature type="coiled-coil region" evidence="2">
    <location>
        <begin position="108"/>
        <end position="135"/>
    </location>
</feature>
<keyword evidence="1 2" id="KW-0175">Coiled coil</keyword>
<protein>
    <recommendedName>
        <fullName evidence="3">ODAD1 central coiled coil region domain-containing protein</fullName>
    </recommendedName>
</protein>
<accession>A0A3M0JXX1</accession>
<dbReference type="GO" id="GO:0036158">
    <property type="term" value="P:outer dynein arm assembly"/>
    <property type="evidence" value="ECO:0007669"/>
    <property type="project" value="TreeGrafter"/>
</dbReference>
<evidence type="ECO:0000313" key="4">
    <source>
        <dbReference type="EMBL" id="RMC05793.1"/>
    </source>
</evidence>
<organism evidence="4 5">
    <name type="scientific">Hirundo rustica rustica</name>
    <dbReference type="NCBI Taxonomy" id="333673"/>
    <lineage>
        <taxon>Eukaryota</taxon>
        <taxon>Metazoa</taxon>
        <taxon>Chordata</taxon>
        <taxon>Craniata</taxon>
        <taxon>Vertebrata</taxon>
        <taxon>Euteleostomi</taxon>
        <taxon>Archelosauria</taxon>
        <taxon>Archosauria</taxon>
        <taxon>Dinosauria</taxon>
        <taxon>Saurischia</taxon>
        <taxon>Theropoda</taxon>
        <taxon>Coelurosauria</taxon>
        <taxon>Aves</taxon>
        <taxon>Neognathae</taxon>
        <taxon>Neoaves</taxon>
        <taxon>Telluraves</taxon>
        <taxon>Australaves</taxon>
        <taxon>Passeriformes</taxon>
        <taxon>Sylvioidea</taxon>
        <taxon>Hirundinidae</taxon>
        <taxon>Hirundo</taxon>
    </lineage>
</organism>
<proteinExistence type="predicted"/>
<dbReference type="AlphaFoldDB" id="A0A3M0JXX1"/>
<evidence type="ECO:0000259" key="3">
    <source>
        <dbReference type="Pfam" id="PF21773"/>
    </source>
</evidence>
<evidence type="ECO:0000256" key="1">
    <source>
        <dbReference type="ARBA" id="ARBA00023054"/>
    </source>
</evidence>
<evidence type="ECO:0000313" key="5">
    <source>
        <dbReference type="Proteomes" id="UP000269221"/>
    </source>
</evidence>
<dbReference type="EMBL" id="QRBI01000121">
    <property type="protein sequence ID" value="RMC05793.1"/>
    <property type="molecule type" value="Genomic_DNA"/>
</dbReference>
<sequence>MPTAAAKREASADLELSAEEKERRARMEIRQLQTHFHHEAYKRKFYDADIWRQMQAQKKAINDVKQEHRHVTVTLSQIYSPSNVVLENRRRRKLQSLLQTRTQNDALIKERKALLDDLVKQVVELEKKIVKQRDMTWRMLEAKSHKHLQKRIHFLEMNLNHITVRYNTIMTRNSRLREETVNLQRQKAIYDDSYWKLERSLVQQNKLLDAAIEQATEDYEQWYLALSALGAKLGADG</sequence>
<dbReference type="Proteomes" id="UP000269221">
    <property type="component" value="Unassembled WGS sequence"/>
</dbReference>
<gene>
    <name evidence="4" type="ORF">DUI87_17336</name>
</gene>
<feature type="domain" description="ODAD1 central coiled coil region" evidence="3">
    <location>
        <begin position="149"/>
        <end position="222"/>
    </location>
</feature>